<evidence type="ECO:0000313" key="4">
    <source>
        <dbReference type="EMBL" id="CAC5367041.1"/>
    </source>
</evidence>
<gene>
    <name evidence="4" type="ORF">MCOR_7112</name>
</gene>
<feature type="domain" description="Sulfotransferase" evidence="3">
    <location>
        <begin position="50"/>
        <end position="288"/>
    </location>
</feature>
<accession>A0A6J8AF76</accession>
<evidence type="ECO:0000313" key="5">
    <source>
        <dbReference type="Proteomes" id="UP000507470"/>
    </source>
</evidence>
<keyword evidence="2 4" id="KW-0808">Transferase</keyword>
<proteinExistence type="inferred from homology"/>
<organism evidence="4 5">
    <name type="scientific">Mytilus coruscus</name>
    <name type="common">Sea mussel</name>
    <dbReference type="NCBI Taxonomy" id="42192"/>
    <lineage>
        <taxon>Eukaryota</taxon>
        <taxon>Metazoa</taxon>
        <taxon>Spiralia</taxon>
        <taxon>Lophotrochozoa</taxon>
        <taxon>Mollusca</taxon>
        <taxon>Bivalvia</taxon>
        <taxon>Autobranchia</taxon>
        <taxon>Pteriomorphia</taxon>
        <taxon>Mytilida</taxon>
        <taxon>Mytiloidea</taxon>
        <taxon>Mytilidae</taxon>
        <taxon>Mytilinae</taxon>
        <taxon>Mytilus</taxon>
    </lineage>
</organism>
<sequence length="306" mass="36496">METRGVWNEEEVAVYPPIKYKEWTLFPWPHWKEDTDKYFEQLKNFKSREDDILLCTVQKGGSHWVHEIVCMLVDQTTKYNSRGSSLDDVHLDTMTDFDSLEKETKRRIIHTHLPFQCIPSQHMEKKGKTIFVNRNPKDRHVSQYVFFKKMFGTPPDYSWDQYFQEMVINDTFMSGWFNYTREMVSAVEKYSNVIHVLFEDLKLNQIAEIKRIAEFLEVPYTNKLISEIADKCEFDKLKTNKLDGTAEYAKDNKSTLFRKGIIGDWKNWFTVAQNEQFDEMYKREMKDVSISFIYDDPSGKKNLENE</sequence>
<dbReference type="AlphaFoldDB" id="A0A6J8AF76"/>
<dbReference type="Proteomes" id="UP000507470">
    <property type="component" value="Unassembled WGS sequence"/>
</dbReference>
<dbReference type="SUPFAM" id="SSF52540">
    <property type="entry name" value="P-loop containing nucleoside triphosphate hydrolases"/>
    <property type="match status" value="1"/>
</dbReference>
<dbReference type="GO" id="GO:0008146">
    <property type="term" value="F:sulfotransferase activity"/>
    <property type="evidence" value="ECO:0007669"/>
    <property type="project" value="InterPro"/>
</dbReference>
<dbReference type="EMBL" id="CACVKT020001353">
    <property type="protein sequence ID" value="CAC5367041.1"/>
    <property type="molecule type" value="Genomic_DNA"/>
</dbReference>
<comment type="similarity">
    <text evidence="1">Belongs to the sulfotransferase 1 family.</text>
</comment>
<evidence type="ECO:0000256" key="2">
    <source>
        <dbReference type="ARBA" id="ARBA00022679"/>
    </source>
</evidence>
<dbReference type="PANTHER" id="PTHR11783">
    <property type="entry name" value="SULFOTRANSFERASE SULT"/>
    <property type="match status" value="1"/>
</dbReference>
<keyword evidence="5" id="KW-1185">Reference proteome</keyword>
<dbReference type="OrthoDB" id="6064773at2759"/>
<evidence type="ECO:0000259" key="3">
    <source>
        <dbReference type="Pfam" id="PF00685"/>
    </source>
</evidence>
<reference evidence="4 5" key="1">
    <citation type="submission" date="2020-06" db="EMBL/GenBank/DDBJ databases">
        <authorList>
            <person name="Li R."/>
            <person name="Bekaert M."/>
        </authorList>
    </citation>
    <scope>NUCLEOTIDE SEQUENCE [LARGE SCALE GENOMIC DNA]</scope>
    <source>
        <strain evidence="5">wild</strain>
    </source>
</reference>
<dbReference type="EC" id="2.8.2.-" evidence="4"/>
<evidence type="ECO:0000256" key="1">
    <source>
        <dbReference type="ARBA" id="ARBA00005771"/>
    </source>
</evidence>
<dbReference type="Gene3D" id="3.40.50.300">
    <property type="entry name" value="P-loop containing nucleotide triphosphate hydrolases"/>
    <property type="match status" value="1"/>
</dbReference>
<dbReference type="Pfam" id="PF00685">
    <property type="entry name" value="Sulfotransfer_1"/>
    <property type="match status" value="1"/>
</dbReference>
<protein>
    <submittedName>
        <fullName evidence="4">SULT1</fullName>
        <ecNumber evidence="4">2.8.2.-</ecNumber>
    </submittedName>
</protein>
<name>A0A6J8AF76_MYTCO</name>
<dbReference type="InterPro" id="IPR027417">
    <property type="entry name" value="P-loop_NTPase"/>
</dbReference>
<dbReference type="InterPro" id="IPR000863">
    <property type="entry name" value="Sulfotransferase_dom"/>
</dbReference>